<name>A0A6A4ZFH7_APHAT</name>
<evidence type="ECO:0000313" key="3">
    <source>
        <dbReference type="Proteomes" id="UP000469452"/>
    </source>
</evidence>
<organism evidence="2 3">
    <name type="scientific">Aphanomyces astaci</name>
    <name type="common">Crayfish plague agent</name>
    <dbReference type="NCBI Taxonomy" id="112090"/>
    <lineage>
        <taxon>Eukaryota</taxon>
        <taxon>Sar</taxon>
        <taxon>Stramenopiles</taxon>
        <taxon>Oomycota</taxon>
        <taxon>Saprolegniomycetes</taxon>
        <taxon>Saprolegniales</taxon>
        <taxon>Verrucalvaceae</taxon>
        <taxon>Aphanomyces</taxon>
    </lineage>
</organism>
<dbReference type="AlphaFoldDB" id="A0A6A4ZFH7"/>
<evidence type="ECO:0000313" key="2">
    <source>
        <dbReference type="EMBL" id="KAF0706233.1"/>
    </source>
</evidence>
<reference evidence="2 3" key="1">
    <citation type="submission" date="2019-06" db="EMBL/GenBank/DDBJ databases">
        <title>Genomics analysis of Aphanomyces spp. identifies a new class of oomycete effector associated with host adaptation.</title>
        <authorList>
            <person name="Gaulin E."/>
        </authorList>
    </citation>
    <scope>NUCLEOTIDE SEQUENCE [LARGE SCALE GENOMIC DNA]</scope>
    <source>
        <strain evidence="2 3">E</strain>
    </source>
</reference>
<sequence length="127" mass="13640">MKTAVVLSIVAVAAASEHKIHASVLESLQQSPTVNVFVLINSLHNPSILNDDIKCSSSFSELFDCKDLTKNELLSIAALPEVNEILPGSDNSAPDTPSITPKPTTPAAPTHSARNQQRHSSDDRDRD</sequence>
<evidence type="ECO:0000256" key="1">
    <source>
        <dbReference type="SAM" id="MobiDB-lite"/>
    </source>
</evidence>
<dbReference type="EMBL" id="VJMI01019846">
    <property type="protein sequence ID" value="KAF0706233.1"/>
    <property type="molecule type" value="Genomic_DNA"/>
</dbReference>
<accession>A0A6A4ZFH7</accession>
<feature type="compositionally biased region" description="Low complexity" evidence="1">
    <location>
        <begin position="94"/>
        <end position="110"/>
    </location>
</feature>
<comment type="caution">
    <text evidence="2">The sequence shown here is derived from an EMBL/GenBank/DDBJ whole genome shotgun (WGS) entry which is preliminary data.</text>
</comment>
<proteinExistence type="predicted"/>
<feature type="region of interest" description="Disordered" evidence="1">
    <location>
        <begin position="84"/>
        <end position="127"/>
    </location>
</feature>
<gene>
    <name evidence="2" type="ORF">AaE_014224</name>
</gene>
<protein>
    <submittedName>
        <fullName evidence="2">Uncharacterized protein</fullName>
    </submittedName>
</protein>
<dbReference type="Proteomes" id="UP000469452">
    <property type="component" value="Unassembled WGS sequence"/>
</dbReference>